<dbReference type="PANTHER" id="PTHR31639">
    <property type="entry name" value="F-BOX PROTEIN-LIKE"/>
    <property type="match status" value="1"/>
</dbReference>
<keyword evidence="3" id="KW-1185">Reference proteome</keyword>
<proteinExistence type="predicted"/>
<sequence length="495" mass="56931">ILSYLSKGNKLKQLAFFNDNRSYKLPASFFSLQGLESIHLQYCTFVPPLTFNRFSSLTSLTFVHVEVSAQMLQRFLSECPLLEHIHLNGYPQCIEFVEKGNKFTFVDLLRCVPLIKNLNISIYYMKYLCAGGMPHKLPTSLVHLKYLFLKVCMTEQNEISSALCMIRSSPLLVKIVFLMYDNKGLRIPQTSISFLDPEDYSNLKLDHLDMFEIKMVSSKLPLAMDLVKLIMAKSPVLKTVRIELKDVSVDDEVKMLRDLLGYQQGIEFVEKGNKFTFVDLLRCVPLIITLNISVYYMKYLCAGGMPHKLPTSVVHLKYLFLDVCMTKQNEISSALCMIRSSPLLVKIGGMPHKLPTSLFRLKYLYLHVCLAEKNEISSALCMIKSSPFLEEIDFLMYDNEKVPAQQTPTNFLEPENYPDMNLDYLVAFWVENFRNLPLEVEFVKLIMAKSPVLKKVQIKLNNKVSVDEELKMLKDMLRLPFPRASPFAELSIVRP</sequence>
<dbReference type="Proteomes" id="UP001206925">
    <property type="component" value="Unassembled WGS sequence"/>
</dbReference>
<dbReference type="PANTHER" id="PTHR31639:SF315">
    <property type="entry name" value="LEUCINE-RICH REPEAT DOMAIN SUPERFAMILY, F-BOX-LIKE DOMAIN SUPERFAMILY"/>
    <property type="match status" value="1"/>
</dbReference>
<dbReference type="AlphaFoldDB" id="A0AAD5D7I9"/>
<evidence type="ECO:0000313" key="3">
    <source>
        <dbReference type="Proteomes" id="UP001206925"/>
    </source>
</evidence>
<dbReference type="InterPro" id="IPR032675">
    <property type="entry name" value="LRR_dom_sf"/>
</dbReference>
<gene>
    <name evidence="2" type="ORF">M8C21_006042</name>
</gene>
<organism evidence="2 3">
    <name type="scientific">Ambrosia artemisiifolia</name>
    <name type="common">Common ragweed</name>
    <dbReference type="NCBI Taxonomy" id="4212"/>
    <lineage>
        <taxon>Eukaryota</taxon>
        <taxon>Viridiplantae</taxon>
        <taxon>Streptophyta</taxon>
        <taxon>Embryophyta</taxon>
        <taxon>Tracheophyta</taxon>
        <taxon>Spermatophyta</taxon>
        <taxon>Magnoliopsida</taxon>
        <taxon>eudicotyledons</taxon>
        <taxon>Gunneridae</taxon>
        <taxon>Pentapetalae</taxon>
        <taxon>asterids</taxon>
        <taxon>campanulids</taxon>
        <taxon>Asterales</taxon>
        <taxon>Asteraceae</taxon>
        <taxon>Asteroideae</taxon>
        <taxon>Heliantheae alliance</taxon>
        <taxon>Heliantheae</taxon>
        <taxon>Ambrosia</taxon>
    </lineage>
</organism>
<evidence type="ECO:0000259" key="1">
    <source>
        <dbReference type="Pfam" id="PF24758"/>
    </source>
</evidence>
<protein>
    <recommendedName>
        <fullName evidence="1">F-box/LRR-repeat protein 15/At3g58940/PEG3-like LRR domain-containing protein</fullName>
    </recommendedName>
</protein>
<dbReference type="Gene3D" id="3.80.10.10">
    <property type="entry name" value="Ribonuclease Inhibitor"/>
    <property type="match status" value="1"/>
</dbReference>
<dbReference type="EMBL" id="JAMZMK010003865">
    <property type="protein sequence ID" value="KAI7754354.1"/>
    <property type="molecule type" value="Genomic_DNA"/>
</dbReference>
<comment type="caution">
    <text evidence="2">The sequence shown here is derived from an EMBL/GenBank/DDBJ whole genome shotgun (WGS) entry which is preliminary data.</text>
</comment>
<dbReference type="SUPFAM" id="SSF52047">
    <property type="entry name" value="RNI-like"/>
    <property type="match status" value="1"/>
</dbReference>
<feature type="domain" description="F-box/LRR-repeat protein 15/At3g58940/PEG3-like LRR" evidence="1">
    <location>
        <begin position="9"/>
        <end position="90"/>
    </location>
</feature>
<evidence type="ECO:0000313" key="2">
    <source>
        <dbReference type="EMBL" id="KAI7754354.1"/>
    </source>
</evidence>
<reference evidence="2" key="1">
    <citation type="submission" date="2022-06" db="EMBL/GenBank/DDBJ databases">
        <title>Uncovering the hologenomic basis of an extraordinary plant invasion.</title>
        <authorList>
            <person name="Bieker V.C."/>
            <person name="Martin M.D."/>
            <person name="Gilbert T."/>
            <person name="Hodgins K."/>
            <person name="Battlay P."/>
            <person name="Petersen B."/>
            <person name="Wilson J."/>
        </authorList>
    </citation>
    <scope>NUCLEOTIDE SEQUENCE</scope>
    <source>
        <strain evidence="2">AA19_3_7</strain>
        <tissue evidence="2">Leaf</tissue>
    </source>
</reference>
<dbReference type="InterPro" id="IPR055411">
    <property type="entry name" value="LRR_FXL15/At3g58940/PEG3-like"/>
</dbReference>
<name>A0AAD5D7I9_AMBAR</name>
<feature type="non-terminal residue" evidence="2">
    <location>
        <position position="495"/>
    </location>
</feature>
<dbReference type="Pfam" id="PF24758">
    <property type="entry name" value="LRR_At5g56370"/>
    <property type="match status" value="1"/>
</dbReference>
<accession>A0AAD5D7I9</accession>